<reference evidence="2" key="1">
    <citation type="submission" date="2022-12" db="EMBL/GenBank/DDBJ databases">
        <title>Draft genome assemblies for two species of Escallonia (Escalloniales).</title>
        <authorList>
            <person name="Chanderbali A."/>
            <person name="Dervinis C."/>
            <person name="Anghel I."/>
            <person name="Soltis D."/>
            <person name="Soltis P."/>
            <person name="Zapata F."/>
        </authorList>
    </citation>
    <scope>NUCLEOTIDE SEQUENCE</scope>
    <source>
        <strain evidence="2">UCBG64.0493</strain>
        <tissue evidence="2">Leaf</tissue>
    </source>
</reference>
<dbReference type="Proteomes" id="UP001188597">
    <property type="component" value="Unassembled WGS sequence"/>
</dbReference>
<name>A0AA88V6X4_9ASTE</name>
<feature type="signal peptide" evidence="1">
    <location>
        <begin position="1"/>
        <end position="22"/>
    </location>
</feature>
<feature type="chain" id="PRO_5041661939" evidence="1">
    <location>
        <begin position="23"/>
        <end position="120"/>
    </location>
</feature>
<keyword evidence="1" id="KW-0732">Signal</keyword>
<sequence>MLNLRSTHLVGVFLLISLTISAIQSRALGARYLEDYTLEDGEISESWRKSSTKTTSDEGFVATINREVPSSPDPLHNRRLLPGHKFARAGNPCALIDMRHIAGEADIHRLVSKANPQAQT</sequence>
<evidence type="ECO:0000313" key="3">
    <source>
        <dbReference type="Proteomes" id="UP001188597"/>
    </source>
</evidence>
<protein>
    <submittedName>
        <fullName evidence="2">Uncharacterized protein</fullName>
    </submittedName>
</protein>
<organism evidence="2 3">
    <name type="scientific">Escallonia herrerae</name>
    <dbReference type="NCBI Taxonomy" id="1293975"/>
    <lineage>
        <taxon>Eukaryota</taxon>
        <taxon>Viridiplantae</taxon>
        <taxon>Streptophyta</taxon>
        <taxon>Embryophyta</taxon>
        <taxon>Tracheophyta</taxon>
        <taxon>Spermatophyta</taxon>
        <taxon>Magnoliopsida</taxon>
        <taxon>eudicotyledons</taxon>
        <taxon>Gunneridae</taxon>
        <taxon>Pentapetalae</taxon>
        <taxon>asterids</taxon>
        <taxon>campanulids</taxon>
        <taxon>Escalloniales</taxon>
        <taxon>Escalloniaceae</taxon>
        <taxon>Escallonia</taxon>
    </lineage>
</organism>
<gene>
    <name evidence="2" type="ORF">RJ639_021711</name>
</gene>
<proteinExistence type="predicted"/>
<keyword evidence="3" id="KW-1185">Reference proteome</keyword>
<evidence type="ECO:0000256" key="1">
    <source>
        <dbReference type="SAM" id="SignalP"/>
    </source>
</evidence>
<comment type="caution">
    <text evidence="2">The sequence shown here is derived from an EMBL/GenBank/DDBJ whole genome shotgun (WGS) entry which is preliminary data.</text>
</comment>
<dbReference type="AlphaFoldDB" id="A0AA88V6X4"/>
<evidence type="ECO:0000313" key="2">
    <source>
        <dbReference type="EMBL" id="KAK3002408.1"/>
    </source>
</evidence>
<dbReference type="EMBL" id="JAVXUP010002600">
    <property type="protein sequence ID" value="KAK3002408.1"/>
    <property type="molecule type" value="Genomic_DNA"/>
</dbReference>
<accession>A0AA88V6X4</accession>